<protein>
    <recommendedName>
        <fullName evidence="1">DNA primase/polymerase bifunctional N-terminal domain-containing protein</fullName>
    </recommendedName>
</protein>
<dbReference type="RefSeq" id="WP_198532889.1">
    <property type="nucleotide sequence ID" value="NZ_JYIJ01000017.1"/>
</dbReference>
<dbReference type="EMBL" id="JYIJ01000017">
    <property type="protein sequence ID" value="KWX03840.1"/>
    <property type="molecule type" value="Genomic_DNA"/>
</dbReference>
<evidence type="ECO:0000313" key="5">
    <source>
        <dbReference type="Proteomes" id="UP000070659"/>
    </source>
</evidence>
<evidence type="ECO:0000313" key="2">
    <source>
        <dbReference type="EMBL" id="KWX03840.1"/>
    </source>
</evidence>
<proteinExistence type="predicted"/>
<dbReference type="InterPro" id="IPR015330">
    <property type="entry name" value="DNA_primase/pol_bifunc_N"/>
</dbReference>
<dbReference type="Proteomes" id="UP000070659">
    <property type="component" value="Unassembled WGS sequence"/>
</dbReference>
<name>A0A132N7K8_9ACTN</name>
<dbReference type="AlphaFoldDB" id="A0A132N7K8"/>
<dbReference type="Pfam" id="PF09250">
    <property type="entry name" value="Prim-Pol"/>
    <property type="match status" value="1"/>
</dbReference>
<dbReference type="EMBL" id="JYIK01001116">
    <property type="protein sequence ID" value="KWX05957.1"/>
    <property type="molecule type" value="Genomic_DNA"/>
</dbReference>
<accession>A0A132N7K8</accession>
<reference evidence="3 5" key="1">
    <citation type="submission" date="2015-02" db="EMBL/GenBank/DDBJ databases">
        <title>Physiological reanalysis, assessment of diazotrophy, and genome sequences of multiple isolates of Streptomyces thermoautotrophicus.</title>
        <authorList>
            <person name="MacKellar D.C."/>
            <person name="Lieber L."/>
            <person name="Norman J."/>
            <person name="Bolger A."/>
            <person name="Tobin C."/>
            <person name="Murray J.W."/>
            <person name="Prell J."/>
        </authorList>
    </citation>
    <scope>NUCLEOTIDE SEQUENCE [LARGE SCALE GENOMIC DNA]</scope>
    <source>
        <strain evidence="3 5">UBT1</strain>
    </source>
</reference>
<evidence type="ECO:0000259" key="1">
    <source>
        <dbReference type="SMART" id="SM00943"/>
    </source>
</evidence>
<comment type="caution">
    <text evidence="3">The sequence shown here is derived from an EMBL/GenBank/DDBJ whole genome shotgun (WGS) entry which is preliminary data.</text>
</comment>
<dbReference type="PATRIC" id="fig|1469144.8.peg.2662"/>
<evidence type="ECO:0000313" key="4">
    <source>
        <dbReference type="Proteomes" id="UP000070598"/>
    </source>
</evidence>
<dbReference type="SUPFAM" id="SSF56747">
    <property type="entry name" value="Prim-pol domain"/>
    <property type="match status" value="1"/>
</dbReference>
<reference evidence="4" key="2">
    <citation type="submission" date="2015-02" db="EMBL/GenBank/DDBJ databases">
        <title>Physiological reanalysis, assessment of diazotrophy, and genome sequences of multiple isolates of Streptomyces thermoautotrophicus.</title>
        <authorList>
            <person name="MacKellar D.C."/>
            <person name="Lieber L."/>
            <person name="Norman J."/>
            <person name="Bolger A."/>
            <person name="Tobin C."/>
            <person name="Murray J.W."/>
            <person name="Friesen M."/>
            <person name="Prell J."/>
        </authorList>
    </citation>
    <scope>NUCLEOTIDE SEQUENCE [LARGE SCALE GENOMIC DNA]</scope>
    <source>
        <strain evidence="4">UBT1</strain>
    </source>
</reference>
<evidence type="ECO:0000313" key="3">
    <source>
        <dbReference type="EMBL" id="KWX05957.1"/>
    </source>
</evidence>
<gene>
    <name evidence="2" type="ORF">TH66_10765</name>
    <name evidence="3" type="ORF">TR74_23325</name>
</gene>
<feature type="domain" description="DNA primase/polymerase bifunctional N-terminal" evidence="1">
    <location>
        <begin position="15"/>
        <end position="187"/>
    </location>
</feature>
<dbReference type="SMART" id="SM00943">
    <property type="entry name" value="Prim-Pol"/>
    <property type="match status" value="1"/>
</dbReference>
<organism evidence="3 4">
    <name type="scientific">Carbonactinospora thermoautotrophica</name>
    <dbReference type="NCBI Taxonomy" id="1469144"/>
    <lineage>
        <taxon>Bacteria</taxon>
        <taxon>Bacillati</taxon>
        <taxon>Actinomycetota</taxon>
        <taxon>Actinomycetes</taxon>
        <taxon>Kitasatosporales</taxon>
        <taxon>Carbonactinosporaceae</taxon>
        <taxon>Carbonactinospora</taxon>
    </lineage>
</organism>
<sequence>MLCRRRARTTALEAALWYAQEWGWAVTLGAYWDRGACSCGSADCPAPGEHPLSVDWANRASRDPDTIARWLRENPRASLLLPTGQTFDVIDVPAEPGHAALHRMTQLGLTPGPAVATSSGRLLFFVAPGGHEALPGLLAAYGCGALGIRSHGPGDHVIAPPSGHGEKGTARWAYISHEHPLPLPQAEQIVGSLVYALRATIPAQRHPARA</sequence>
<dbReference type="Proteomes" id="UP000070598">
    <property type="component" value="Unassembled WGS sequence"/>
</dbReference>